<dbReference type="InterPro" id="IPR009465">
    <property type="entry name" value="Spondin_N"/>
</dbReference>
<dbReference type="SMR" id="A0A5C6EV91"/>
<dbReference type="RefSeq" id="WP_146534754.1">
    <property type="nucleotide sequence ID" value="NZ_SJPX01000003.1"/>
</dbReference>
<dbReference type="InterPro" id="IPR002105">
    <property type="entry name" value="Dockerin_1_rpt"/>
</dbReference>
<dbReference type="GO" id="GO:0000272">
    <property type="term" value="P:polysaccharide catabolic process"/>
    <property type="evidence" value="ECO:0007669"/>
    <property type="project" value="InterPro"/>
</dbReference>
<dbReference type="Gene3D" id="2.60.40.2130">
    <property type="entry name" value="F-spondin domain"/>
    <property type="match status" value="4"/>
</dbReference>
<dbReference type="Proteomes" id="UP000317977">
    <property type="component" value="Unassembled WGS sequence"/>
</dbReference>
<evidence type="ECO:0000313" key="1">
    <source>
        <dbReference type="EMBL" id="TWU51379.1"/>
    </source>
</evidence>
<evidence type="ECO:0000313" key="2">
    <source>
        <dbReference type="Proteomes" id="UP000317977"/>
    </source>
</evidence>
<dbReference type="InterPro" id="IPR036439">
    <property type="entry name" value="Dockerin_dom_sf"/>
</dbReference>
<dbReference type="EMBL" id="SJPX01000003">
    <property type="protein sequence ID" value="TWU51379.1"/>
    <property type="molecule type" value="Genomic_DNA"/>
</dbReference>
<dbReference type="OrthoDB" id="264824at2"/>
<dbReference type="InterPro" id="IPR038678">
    <property type="entry name" value="Spondin_N_sf"/>
</dbReference>
<reference evidence="1 2" key="1">
    <citation type="submission" date="2019-02" db="EMBL/GenBank/DDBJ databases">
        <title>Deep-cultivation of Planctomycetes and their phenomic and genomic characterization uncovers novel biology.</title>
        <authorList>
            <person name="Wiegand S."/>
            <person name="Jogler M."/>
            <person name="Boedeker C."/>
            <person name="Pinto D."/>
            <person name="Vollmers J."/>
            <person name="Rivas-Marin E."/>
            <person name="Kohn T."/>
            <person name="Peeters S.H."/>
            <person name="Heuer A."/>
            <person name="Rast P."/>
            <person name="Oberbeckmann S."/>
            <person name="Bunk B."/>
            <person name="Jeske O."/>
            <person name="Meyerdierks A."/>
            <person name="Storesund J.E."/>
            <person name="Kallscheuer N."/>
            <person name="Luecker S."/>
            <person name="Lage O.M."/>
            <person name="Pohl T."/>
            <person name="Merkel B.J."/>
            <person name="Hornburger P."/>
            <person name="Mueller R.-W."/>
            <person name="Bruemmer F."/>
            <person name="Labrenz M."/>
            <person name="Spormann A.M."/>
            <person name="Op Den Camp H."/>
            <person name="Overmann J."/>
            <person name="Amann R."/>
            <person name="Jetten M.S.M."/>
            <person name="Mascher T."/>
            <person name="Medema M.H."/>
            <person name="Devos D.P."/>
            <person name="Kaster A.-K."/>
            <person name="Ovreas L."/>
            <person name="Rohde M."/>
            <person name="Galperin M.Y."/>
            <person name="Jogler C."/>
        </authorList>
    </citation>
    <scope>NUCLEOTIDE SEQUENCE [LARGE SCALE GENOMIC DNA]</scope>
    <source>
        <strain evidence="1 2">Poly59</strain>
    </source>
</reference>
<dbReference type="Pfam" id="PF00404">
    <property type="entry name" value="Dockerin_1"/>
    <property type="match status" value="1"/>
</dbReference>
<organism evidence="1 2">
    <name type="scientific">Rubripirellula reticaptiva</name>
    <dbReference type="NCBI Taxonomy" id="2528013"/>
    <lineage>
        <taxon>Bacteria</taxon>
        <taxon>Pseudomonadati</taxon>
        <taxon>Planctomycetota</taxon>
        <taxon>Planctomycetia</taxon>
        <taxon>Pirellulales</taxon>
        <taxon>Pirellulaceae</taxon>
        <taxon>Rubripirellula</taxon>
    </lineage>
</organism>
<dbReference type="SUPFAM" id="SSF63446">
    <property type="entry name" value="Type I dockerin domain"/>
    <property type="match status" value="1"/>
</dbReference>
<proteinExistence type="predicted"/>
<keyword evidence="2" id="KW-1185">Reference proteome</keyword>
<name>A0A5C6EV91_9BACT</name>
<gene>
    <name evidence="1" type="ORF">Poly59_29710</name>
</gene>
<sequence length="1441" mass="149757">MSFKISDLFASETSLRHRGSAHRRPRSPRNRRIQVETLERRQLLAAEVLQITVENLSDDGGLAQTPFWVAAHDGTFDLGDPGQPASSFGGLELIAEDGDVSGLVDRFTAEGVGNAAVIAAPGGFTGAPVFEPGEVVTQDLTVDDTTASPFFSFASMVIPANDAFIANLDATAIRLFDADGDFLGPQTIVVYGSQIWDAGTEVNDPVGGAAFTTVGGTSADEGGVIALHQGLDGFVGESLPTGETLTKAFGANTPIARITVARASDPTNPIDQAGPLAALDASDVAQRIDSHEISVTFSDPSGVDLSSITPENLRITGPLLTQLEVLSVVVNAGSATTLNEVTANYRVAPASGSFTHLDNGTYSVVLLADQVGDSFGHAATAEMLGDFTVSAPVQLQVTYESLADEGGLSQTPIWVAVHDGNFEIARAGRSASDFGGLESLAEDGDVSGLVDRFAADANGYDAVIVAPDGFPDAPVFEPSETVSQTLNVFDAFSNRFFSFASMVIPSNDAFIANLDPRSYELFDRFGNFTGARTITIYGQDVWDAGTEENDPIGDAAFSTEGGTATDENGVVGRHRGLNDFVGTELPTGGNLTRAFENRTPVGRFTISLADLPADPIDHLGPIATTDVTGVTIVGQTTHEVRVTYSDPSGVDITSIDTSDIRIISSTGKQLQIVGVTADADGTVDRRSVTATYQVAPVDGDPFNTLDNGLYIINSVAGEVGDKLGNEIGLASLGSFEIHVAVQLNVTIENLSIDGGLAQTPFWIAVHEGNFSIAAAGESAIGFGGLEALAEEGDVSGLDARFATESNGFAAVVTAPGGFAGAPVFEPGETASLILDVQNTNANRFFSFASMVIPSNDAFIANFNARAYELFDSNGFFNGPKTITIYGRDIWDAGTEVNGVGSGAAFSAEGGNGVDENGVIRRHSGLDEFIETGLPTGSDLAAAFIGQTPLARITIGLAGETVIPEDDLGPTTFLSAQPITVAGAAEHEVKITFNDPAGVDITSIDPSDLNIVGPGGSTLRVTNVVVDAAEGTSPRSVVATYQLATSDDQFTARNNGTYRVSLANDAVRDTLGQGSSLDVAGVVNVDVGIRLQVDVESLTEAGGLAGTPFWVGFHDGQFEVARGGASASEFGGLELLAEEGDASELVARFAAESNGTDSLITAPDGFAGAPVFEPGETAGQVIEIANTADNRFFSFASMVIPSNDAFIANLNSQAYELFDRLGNFKGARRITIYGRDILDAGTEANDASGAAFSTEGGVGTVENGVIRKHTGLDNFIGTGLPTGENLGSAFGQLTAIATITISLFDPEAEACSGVDAACSARSVSLQNSALSADVNKDGQVSALDALLVINFLGRFGNQSTIADEAQRAGLDLDVGGDTEVTALDALQVINELARRRGAGGESESVSETEQALRFDVAIGQLSQSDSFDFGYDQREEALTLLF</sequence>
<protein>
    <submittedName>
        <fullName evidence="1">Spondin</fullName>
    </submittedName>
</protein>
<dbReference type="NCBIfam" id="NF038123">
    <property type="entry name" value="NF038123_dom"/>
    <property type="match status" value="4"/>
</dbReference>
<dbReference type="GO" id="GO:0004553">
    <property type="term" value="F:hydrolase activity, hydrolyzing O-glycosyl compounds"/>
    <property type="evidence" value="ECO:0007669"/>
    <property type="project" value="InterPro"/>
</dbReference>
<comment type="caution">
    <text evidence="1">The sequence shown here is derived from an EMBL/GenBank/DDBJ whole genome shotgun (WGS) entry which is preliminary data.</text>
</comment>
<accession>A0A5C6EV91</accession>
<dbReference type="Gene3D" id="1.10.1330.10">
    <property type="entry name" value="Dockerin domain"/>
    <property type="match status" value="1"/>
</dbReference>